<accession>A0A1Y2I7C2</accession>
<evidence type="ECO:0000313" key="2">
    <source>
        <dbReference type="Proteomes" id="UP000193411"/>
    </source>
</evidence>
<comment type="caution">
    <text evidence="1">The sequence shown here is derived from an EMBL/GenBank/DDBJ whole genome shotgun (WGS) entry which is preliminary data.</text>
</comment>
<name>A0A1Y2I7C2_9FUNG</name>
<gene>
    <name evidence="1" type="ORF">BCR44DRAFT_41025</name>
</gene>
<organism evidence="1 2">
    <name type="scientific">Catenaria anguillulae PL171</name>
    <dbReference type="NCBI Taxonomy" id="765915"/>
    <lineage>
        <taxon>Eukaryota</taxon>
        <taxon>Fungi</taxon>
        <taxon>Fungi incertae sedis</taxon>
        <taxon>Blastocladiomycota</taxon>
        <taxon>Blastocladiomycetes</taxon>
        <taxon>Blastocladiales</taxon>
        <taxon>Catenariaceae</taxon>
        <taxon>Catenaria</taxon>
    </lineage>
</organism>
<dbReference type="Proteomes" id="UP000193411">
    <property type="component" value="Unassembled WGS sequence"/>
</dbReference>
<sequence length="168" mass="19172">MSKKEFRTWLQTVDLSKVTASERESFRAALRACVDPKANNLNVAMDTKVSGPVYTEWESDNGMKHYVHGRVLRQYQSVQSVGVSGFVLSAETGANAKKDAQSRALAQFQVDQLYWDRRGRAHGTLTEVTRFTQEQRRHKDAVEKNVRPVSPKDRFRIQELMANARKSV</sequence>
<reference evidence="1 2" key="1">
    <citation type="submission" date="2016-07" db="EMBL/GenBank/DDBJ databases">
        <title>Pervasive Adenine N6-methylation of Active Genes in Fungi.</title>
        <authorList>
            <consortium name="DOE Joint Genome Institute"/>
            <person name="Mondo S.J."/>
            <person name="Dannebaum R.O."/>
            <person name="Kuo R.C."/>
            <person name="Labutti K."/>
            <person name="Haridas S."/>
            <person name="Kuo A."/>
            <person name="Salamov A."/>
            <person name="Ahrendt S.R."/>
            <person name="Lipzen A."/>
            <person name="Sullivan W."/>
            <person name="Andreopoulos W.B."/>
            <person name="Clum A."/>
            <person name="Lindquist E."/>
            <person name="Daum C."/>
            <person name="Ramamoorthy G.K."/>
            <person name="Gryganskyi A."/>
            <person name="Culley D."/>
            <person name="Magnuson J.K."/>
            <person name="James T.Y."/>
            <person name="O'Malley M.A."/>
            <person name="Stajich J.E."/>
            <person name="Spatafora J.W."/>
            <person name="Visel A."/>
            <person name="Grigoriev I.V."/>
        </authorList>
    </citation>
    <scope>NUCLEOTIDE SEQUENCE [LARGE SCALE GENOMIC DNA]</scope>
    <source>
        <strain evidence="1 2">PL171</strain>
    </source>
</reference>
<dbReference type="EMBL" id="MCFL01000001">
    <property type="protein sequence ID" value="ORZ41402.1"/>
    <property type="molecule type" value="Genomic_DNA"/>
</dbReference>
<proteinExistence type="predicted"/>
<dbReference type="AlphaFoldDB" id="A0A1Y2I7C2"/>
<evidence type="ECO:0000313" key="1">
    <source>
        <dbReference type="EMBL" id="ORZ41402.1"/>
    </source>
</evidence>
<keyword evidence="2" id="KW-1185">Reference proteome</keyword>
<protein>
    <submittedName>
        <fullName evidence="1">Uncharacterized protein</fullName>
    </submittedName>
</protein>